<reference evidence="2 3" key="1">
    <citation type="submission" date="2021-05" db="EMBL/GenBank/DDBJ databases">
        <title>A Polyphasic approach of four new species of the genus Ohtaekwangia: Ohtaekwangia histidinii sp. nov., Ohtaekwangia cretensis sp. nov., Ohtaekwangia indiensis sp. nov., Ohtaekwangia reichenbachii sp. nov. from diverse environment.</title>
        <authorList>
            <person name="Octaviana S."/>
        </authorList>
    </citation>
    <scope>NUCLEOTIDE SEQUENCE [LARGE SCALE GENOMIC DNA]</scope>
    <source>
        <strain evidence="2 3">PWU5</strain>
    </source>
</reference>
<feature type="region of interest" description="Disordered" evidence="1">
    <location>
        <begin position="282"/>
        <end position="309"/>
    </location>
</feature>
<comment type="caution">
    <text evidence="2">The sequence shown here is derived from an EMBL/GenBank/DDBJ whole genome shotgun (WGS) entry which is preliminary data.</text>
</comment>
<sequence length="309" mass="34264">MAKQTGIIILEGPIGEDVCYIHPKFGPLRRRKTSVNAERIRMDAAFARVRENNSDFAHGAALVKSIRAAFRAVYASVADRHMTSRLTSAVTTAIRTDATHIPGKRSILHGDITPLLGVEFNKGTSFSKLLRTPYSVMPGKDRNTTVTSFTDVIPAHHLYAPKSASHYRVVSSVAYIDPATGNHAVQTTTSEAFPAKGKTPMNISLTNTLAYEPGTLRLHVLGIEFMQETNGCFYPLTNKAFHALTLVGAEIVPTRVVRKIKKRRTPRPMTFLQRFFRQPVDRAGIPRGRQSTPVRDWHPDRPKSPPETG</sequence>
<protein>
    <submittedName>
        <fullName evidence="2">Uncharacterized protein</fullName>
    </submittedName>
</protein>
<evidence type="ECO:0000313" key="3">
    <source>
        <dbReference type="Proteomes" id="UP001319080"/>
    </source>
</evidence>
<dbReference type="AlphaFoldDB" id="A0AAP2E3M1"/>
<accession>A0AAP2E3M1</accession>
<dbReference type="Proteomes" id="UP001319080">
    <property type="component" value="Unassembled WGS sequence"/>
</dbReference>
<evidence type="ECO:0000256" key="1">
    <source>
        <dbReference type="SAM" id="MobiDB-lite"/>
    </source>
</evidence>
<name>A0AAP2E3M1_9BACT</name>
<proteinExistence type="predicted"/>
<gene>
    <name evidence="2" type="ORF">KK062_24820</name>
</gene>
<evidence type="ECO:0000313" key="2">
    <source>
        <dbReference type="EMBL" id="MBT1711489.1"/>
    </source>
</evidence>
<keyword evidence="3" id="KW-1185">Reference proteome</keyword>
<feature type="compositionally biased region" description="Basic and acidic residues" evidence="1">
    <location>
        <begin position="295"/>
        <end position="309"/>
    </location>
</feature>
<dbReference type="EMBL" id="JAHESE010000035">
    <property type="protein sequence ID" value="MBT1711489.1"/>
    <property type="molecule type" value="Genomic_DNA"/>
</dbReference>
<dbReference type="RefSeq" id="WP_254087060.1">
    <property type="nucleotide sequence ID" value="NZ_JAHESE010000035.1"/>
</dbReference>
<organism evidence="2 3">
    <name type="scientific">Dawidia cretensis</name>
    <dbReference type="NCBI Taxonomy" id="2782350"/>
    <lineage>
        <taxon>Bacteria</taxon>
        <taxon>Pseudomonadati</taxon>
        <taxon>Bacteroidota</taxon>
        <taxon>Cytophagia</taxon>
        <taxon>Cytophagales</taxon>
        <taxon>Chryseotaleaceae</taxon>
        <taxon>Dawidia</taxon>
    </lineage>
</organism>